<evidence type="ECO:0000256" key="8">
    <source>
        <dbReference type="ARBA" id="ARBA00023163"/>
    </source>
</evidence>
<evidence type="ECO:0000256" key="10">
    <source>
        <dbReference type="ARBA" id="ARBA00037948"/>
    </source>
</evidence>
<feature type="domain" description="C2H2-type" evidence="13">
    <location>
        <begin position="402"/>
        <end position="425"/>
    </location>
</feature>
<evidence type="ECO:0000256" key="9">
    <source>
        <dbReference type="ARBA" id="ARBA00023242"/>
    </source>
</evidence>
<dbReference type="AlphaFoldDB" id="A0A9P0A4X9"/>
<dbReference type="Proteomes" id="UP001152759">
    <property type="component" value="Chromosome 2"/>
</dbReference>
<comment type="subcellular location">
    <subcellularLocation>
        <location evidence="1">Nucleus</location>
    </subcellularLocation>
</comment>
<dbReference type="FunFam" id="3.30.160.60:FF:000325">
    <property type="entry name" value="ZFP90 zinc finger protein"/>
    <property type="match status" value="1"/>
</dbReference>
<feature type="region of interest" description="Disordered" evidence="12">
    <location>
        <begin position="470"/>
        <end position="507"/>
    </location>
</feature>
<keyword evidence="15" id="KW-1185">Reference proteome</keyword>
<feature type="compositionally biased region" description="Polar residues" evidence="12">
    <location>
        <begin position="24"/>
        <end position="37"/>
    </location>
</feature>
<dbReference type="SMART" id="SM00355">
    <property type="entry name" value="ZnF_C2H2"/>
    <property type="match status" value="7"/>
</dbReference>
<evidence type="ECO:0000256" key="7">
    <source>
        <dbReference type="ARBA" id="ARBA00023125"/>
    </source>
</evidence>
<dbReference type="InterPro" id="IPR050527">
    <property type="entry name" value="Snail/Krueppel_Znf"/>
</dbReference>
<sequence length="507" mass="57672">MGDNFETGMLPTQFLSVVLEETEPSTQQYASSRASTNEGEHSKPPSPKTDWENEAITEKYLKKHLPAALLAECTVEIARGNNQKPIRWEEPKRKKMLPPVPPLQRIAFEEDKNLDVRDIMNRVEAVYSDEEDEIRFSTNEIELRRISTSKTQASRKPLALMPMRPVLEMKPIPSSDVKFASNAQGKPGVTAESLMYPCEYCPNAYNNRGALWQHTVATHSTEKTCECKICGRKFYRNCSLALHLKSHSDEQRCTCLKCGKSFGRLSTLDKHMKTFHEDCRYCCKVCNEKFANYEHFINHMATHSTGEIPSNVNSVMKSLINSNSSINYSCQLCSLSFKRKDLLDLHFTLVHSSNKVNLNFLKHNQLTPMSRGKPHLCKVCGKGYSHKAVLRKHMLIHSGLKTKCTVCGLQFTQKSSLLRHLKRMHPDFDIGNCFDNLHDDSNGRMERSSNVNISIDSEADNVENTLDMEVTEAVDDNDGFDDEVMEDDEDDDDVDDEINPLDFLSTE</sequence>
<feature type="domain" description="C2H2-type" evidence="13">
    <location>
        <begin position="225"/>
        <end position="252"/>
    </location>
</feature>
<reference evidence="14" key="1">
    <citation type="submission" date="2021-12" db="EMBL/GenBank/DDBJ databases">
        <authorList>
            <person name="King R."/>
        </authorList>
    </citation>
    <scope>NUCLEOTIDE SEQUENCE</scope>
</reference>
<keyword evidence="6" id="KW-0805">Transcription regulation</keyword>
<feature type="region of interest" description="Disordered" evidence="12">
    <location>
        <begin position="20"/>
        <end position="51"/>
    </location>
</feature>
<evidence type="ECO:0000256" key="4">
    <source>
        <dbReference type="ARBA" id="ARBA00022771"/>
    </source>
</evidence>
<evidence type="ECO:0000256" key="5">
    <source>
        <dbReference type="ARBA" id="ARBA00022833"/>
    </source>
</evidence>
<organism evidence="14 15">
    <name type="scientific">Bemisia tabaci</name>
    <name type="common">Sweetpotato whitefly</name>
    <name type="synonym">Aleurodes tabaci</name>
    <dbReference type="NCBI Taxonomy" id="7038"/>
    <lineage>
        <taxon>Eukaryota</taxon>
        <taxon>Metazoa</taxon>
        <taxon>Ecdysozoa</taxon>
        <taxon>Arthropoda</taxon>
        <taxon>Hexapoda</taxon>
        <taxon>Insecta</taxon>
        <taxon>Pterygota</taxon>
        <taxon>Neoptera</taxon>
        <taxon>Paraneoptera</taxon>
        <taxon>Hemiptera</taxon>
        <taxon>Sternorrhyncha</taxon>
        <taxon>Aleyrodoidea</taxon>
        <taxon>Aleyrodidae</taxon>
        <taxon>Aleyrodinae</taxon>
        <taxon>Bemisia</taxon>
    </lineage>
</organism>
<evidence type="ECO:0000256" key="12">
    <source>
        <dbReference type="SAM" id="MobiDB-lite"/>
    </source>
</evidence>
<dbReference type="InterPro" id="IPR036236">
    <property type="entry name" value="Znf_C2H2_sf"/>
</dbReference>
<evidence type="ECO:0000256" key="6">
    <source>
        <dbReference type="ARBA" id="ARBA00023015"/>
    </source>
</evidence>
<keyword evidence="7" id="KW-0238">DNA-binding</keyword>
<dbReference type="GO" id="GO:0005634">
    <property type="term" value="C:nucleus"/>
    <property type="evidence" value="ECO:0007669"/>
    <property type="project" value="UniProtKB-SubCell"/>
</dbReference>
<dbReference type="GO" id="GO:0000978">
    <property type="term" value="F:RNA polymerase II cis-regulatory region sequence-specific DNA binding"/>
    <property type="evidence" value="ECO:0007669"/>
    <property type="project" value="TreeGrafter"/>
</dbReference>
<evidence type="ECO:0000259" key="13">
    <source>
        <dbReference type="PROSITE" id="PS50157"/>
    </source>
</evidence>
<feature type="domain" description="C2H2-type" evidence="13">
    <location>
        <begin position="328"/>
        <end position="356"/>
    </location>
</feature>
<evidence type="ECO:0000256" key="11">
    <source>
        <dbReference type="PROSITE-ProRule" id="PRU00042"/>
    </source>
</evidence>
<feature type="domain" description="C2H2-type" evidence="13">
    <location>
        <begin position="251"/>
        <end position="281"/>
    </location>
</feature>
<feature type="domain" description="C2H2-type" evidence="13">
    <location>
        <begin position="281"/>
        <end position="308"/>
    </location>
</feature>
<dbReference type="PANTHER" id="PTHR24388">
    <property type="entry name" value="ZINC FINGER PROTEIN"/>
    <property type="match status" value="1"/>
</dbReference>
<dbReference type="PROSITE" id="PS50157">
    <property type="entry name" value="ZINC_FINGER_C2H2_2"/>
    <property type="match status" value="7"/>
</dbReference>
<dbReference type="GO" id="GO:0000981">
    <property type="term" value="F:DNA-binding transcription factor activity, RNA polymerase II-specific"/>
    <property type="evidence" value="ECO:0007669"/>
    <property type="project" value="TreeGrafter"/>
</dbReference>
<keyword evidence="3" id="KW-0677">Repeat</keyword>
<keyword evidence="4 11" id="KW-0863">Zinc-finger</keyword>
<evidence type="ECO:0000313" key="15">
    <source>
        <dbReference type="Proteomes" id="UP001152759"/>
    </source>
</evidence>
<feature type="compositionally biased region" description="Acidic residues" evidence="12">
    <location>
        <begin position="470"/>
        <end position="499"/>
    </location>
</feature>
<dbReference type="EMBL" id="OU963863">
    <property type="protein sequence ID" value="CAH0384358.1"/>
    <property type="molecule type" value="Genomic_DNA"/>
</dbReference>
<keyword evidence="8" id="KW-0804">Transcription</keyword>
<feature type="domain" description="C2H2-type" evidence="13">
    <location>
        <begin position="196"/>
        <end position="224"/>
    </location>
</feature>
<keyword evidence="9" id="KW-0539">Nucleus</keyword>
<evidence type="ECO:0000313" key="14">
    <source>
        <dbReference type="EMBL" id="CAH0384358.1"/>
    </source>
</evidence>
<dbReference type="Gene3D" id="3.30.160.60">
    <property type="entry name" value="Classic Zinc Finger"/>
    <property type="match status" value="5"/>
</dbReference>
<dbReference type="PROSITE" id="PS00028">
    <property type="entry name" value="ZINC_FINGER_C2H2_1"/>
    <property type="match status" value="7"/>
</dbReference>
<name>A0A9P0A4X9_BEMTA</name>
<proteinExistence type="inferred from homology"/>
<evidence type="ECO:0000256" key="1">
    <source>
        <dbReference type="ARBA" id="ARBA00004123"/>
    </source>
</evidence>
<keyword evidence="2" id="KW-0479">Metal-binding</keyword>
<feature type="domain" description="C2H2-type" evidence="13">
    <location>
        <begin position="375"/>
        <end position="402"/>
    </location>
</feature>
<protein>
    <recommendedName>
        <fullName evidence="13">C2H2-type domain-containing protein</fullName>
    </recommendedName>
</protein>
<evidence type="ECO:0000256" key="2">
    <source>
        <dbReference type="ARBA" id="ARBA00022723"/>
    </source>
</evidence>
<comment type="similarity">
    <text evidence="10">Belongs to the snail C2H2-type zinc-finger protein family.</text>
</comment>
<dbReference type="KEGG" id="btab:109043638"/>
<dbReference type="SUPFAM" id="SSF57667">
    <property type="entry name" value="beta-beta-alpha zinc fingers"/>
    <property type="match status" value="2"/>
</dbReference>
<dbReference type="Pfam" id="PF00096">
    <property type="entry name" value="zf-C2H2"/>
    <property type="match status" value="4"/>
</dbReference>
<accession>A0A9P0A4X9</accession>
<dbReference type="GO" id="GO:0008270">
    <property type="term" value="F:zinc ion binding"/>
    <property type="evidence" value="ECO:0007669"/>
    <property type="project" value="UniProtKB-KW"/>
</dbReference>
<gene>
    <name evidence="14" type="ORF">BEMITA_LOCUS3689</name>
</gene>
<evidence type="ECO:0000256" key="3">
    <source>
        <dbReference type="ARBA" id="ARBA00022737"/>
    </source>
</evidence>
<dbReference type="PANTHER" id="PTHR24388:SF54">
    <property type="entry name" value="PROTEIN ESCARGOT"/>
    <property type="match status" value="1"/>
</dbReference>
<keyword evidence="5" id="KW-0862">Zinc</keyword>
<dbReference type="InterPro" id="IPR013087">
    <property type="entry name" value="Znf_C2H2_type"/>
</dbReference>